<organism evidence="3 4">
    <name type="scientific">Dendrobium nobile</name>
    <name type="common">Orchid</name>
    <dbReference type="NCBI Taxonomy" id="94219"/>
    <lineage>
        <taxon>Eukaryota</taxon>
        <taxon>Viridiplantae</taxon>
        <taxon>Streptophyta</taxon>
        <taxon>Embryophyta</taxon>
        <taxon>Tracheophyta</taxon>
        <taxon>Spermatophyta</taxon>
        <taxon>Magnoliopsida</taxon>
        <taxon>Liliopsida</taxon>
        <taxon>Asparagales</taxon>
        <taxon>Orchidaceae</taxon>
        <taxon>Epidendroideae</taxon>
        <taxon>Malaxideae</taxon>
        <taxon>Dendrobiinae</taxon>
        <taxon>Dendrobium</taxon>
    </lineage>
</organism>
<keyword evidence="1" id="KW-1133">Transmembrane helix</keyword>
<protein>
    <recommendedName>
        <fullName evidence="5">Transmembrane protein</fullName>
    </recommendedName>
</protein>
<proteinExistence type="predicted"/>
<keyword evidence="1" id="KW-0472">Membrane</keyword>
<dbReference type="AlphaFoldDB" id="A0A8T3CCK7"/>
<evidence type="ECO:0000313" key="4">
    <source>
        <dbReference type="Proteomes" id="UP000829196"/>
    </source>
</evidence>
<accession>A0A8T3CCK7</accession>
<dbReference type="Proteomes" id="UP000829196">
    <property type="component" value="Unassembled WGS sequence"/>
</dbReference>
<evidence type="ECO:0000313" key="3">
    <source>
        <dbReference type="EMBL" id="KAI0529465.1"/>
    </source>
</evidence>
<sequence>MAKLAILFLLLTIPITIIRASDAPLASPSNSFLTPYAAVPSGESPSPDTVADSDAASIGAPASEYLPAIDGESKFKSAASFLGASFVGGAAATIAGAVGYLLV</sequence>
<dbReference type="EMBL" id="JAGYWB010000002">
    <property type="protein sequence ID" value="KAI0529465.1"/>
    <property type="molecule type" value="Genomic_DNA"/>
</dbReference>
<keyword evidence="4" id="KW-1185">Reference proteome</keyword>
<name>A0A8T3CCK7_DENNO</name>
<gene>
    <name evidence="3" type="ORF">KFK09_002015</name>
</gene>
<feature type="signal peptide" evidence="2">
    <location>
        <begin position="1"/>
        <end position="20"/>
    </location>
</feature>
<reference evidence="3" key="1">
    <citation type="journal article" date="2022" name="Front. Genet.">
        <title>Chromosome-Scale Assembly of the Dendrobium nobile Genome Provides Insights Into the Molecular Mechanism of the Biosynthesis of the Medicinal Active Ingredient of Dendrobium.</title>
        <authorList>
            <person name="Xu Q."/>
            <person name="Niu S.-C."/>
            <person name="Li K.-L."/>
            <person name="Zheng P.-J."/>
            <person name="Zhang X.-J."/>
            <person name="Jia Y."/>
            <person name="Liu Y."/>
            <person name="Niu Y.-X."/>
            <person name="Yu L.-H."/>
            <person name="Chen D.-F."/>
            <person name="Zhang G.-Q."/>
        </authorList>
    </citation>
    <scope>NUCLEOTIDE SEQUENCE</scope>
    <source>
        <tissue evidence="3">Leaf</tissue>
    </source>
</reference>
<evidence type="ECO:0008006" key="5">
    <source>
        <dbReference type="Google" id="ProtNLM"/>
    </source>
</evidence>
<feature type="chain" id="PRO_5035892472" description="Transmembrane protein" evidence="2">
    <location>
        <begin position="21"/>
        <end position="103"/>
    </location>
</feature>
<keyword evidence="2" id="KW-0732">Signal</keyword>
<keyword evidence="1" id="KW-0812">Transmembrane</keyword>
<evidence type="ECO:0000256" key="2">
    <source>
        <dbReference type="SAM" id="SignalP"/>
    </source>
</evidence>
<comment type="caution">
    <text evidence="3">The sequence shown here is derived from an EMBL/GenBank/DDBJ whole genome shotgun (WGS) entry which is preliminary data.</text>
</comment>
<evidence type="ECO:0000256" key="1">
    <source>
        <dbReference type="SAM" id="Phobius"/>
    </source>
</evidence>
<feature type="transmembrane region" description="Helical" evidence="1">
    <location>
        <begin position="81"/>
        <end position="102"/>
    </location>
</feature>